<feature type="transmembrane region" description="Helical" evidence="5">
    <location>
        <begin position="270"/>
        <end position="289"/>
    </location>
</feature>
<reference evidence="7" key="2">
    <citation type="journal article" date="2022" name="Res Sq">
        <title>Evolution of multicellular longitudinally dividing oral cavity symbionts (Neisseriaceae).</title>
        <authorList>
            <person name="Nyongesa S."/>
            <person name="Weber P."/>
            <person name="Bernet E."/>
            <person name="Pullido F."/>
            <person name="Nieckarz M."/>
            <person name="Delaby M."/>
            <person name="Nieves C."/>
            <person name="Viehboeck T."/>
            <person name="Krause N."/>
            <person name="Rivera-Millot A."/>
            <person name="Nakamura A."/>
            <person name="Vischer N."/>
            <person name="VanNieuwenhze M."/>
            <person name="Brun Y."/>
            <person name="Cava F."/>
            <person name="Bulgheresi S."/>
            <person name="Veyrier F."/>
        </authorList>
    </citation>
    <scope>NUCLEOTIDE SEQUENCE</scope>
    <source>
        <strain evidence="7">SAG 1488-6</strain>
    </source>
</reference>
<dbReference type="RefSeq" id="WP_051083050.1">
    <property type="nucleotide sequence ID" value="NZ_CP091512.1"/>
</dbReference>
<reference evidence="7" key="1">
    <citation type="submission" date="2021-12" db="EMBL/GenBank/DDBJ databases">
        <authorList>
            <person name="Veyrier F.J."/>
        </authorList>
    </citation>
    <scope>NUCLEOTIDE SEQUENCE</scope>
    <source>
        <strain evidence="7">SAG 1488-6</strain>
    </source>
</reference>
<keyword evidence="3 5" id="KW-1133">Transmembrane helix</keyword>
<evidence type="ECO:0000256" key="1">
    <source>
        <dbReference type="ARBA" id="ARBA00004651"/>
    </source>
</evidence>
<name>A0ABY4E6I1_VITST</name>
<dbReference type="PANTHER" id="PTHR24221:SF654">
    <property type="entry name" value="ATP-BINDING CASSETTE SUB-FAMILY B MEMBER 6"/>
    <property type="match status" value="1"/>
</dbReference>
<dbReference type="PROSITE" id="PS50929">
    <property type="entry name" value="ABC_TM1F"/>
    <property type="match status" value="1"/>
</dbReference>
<dbReference type="Proteomes" id="UP000832034">
    <property type="component" value="Chromosome"/>
</dbReference>
<keyword evidence="2 5" id="KW-0812">Transmembrane</keyword>
<dbReference type="SUPFAM" id="SSF90123">
    <property type="entry name" value="ABC transporter transmembrane region"/>
    <property type="match status" value="1"/>
</dbReference>
<dbReference type="EMBL" id="CP091512">
    <property type="protein sequence ID" value="UOO91389.1"/>
    <property type="molecule type" value="Genomic_DNA"/>
</dbReference>
<evidence type="ECO:0000256" key="2">
    <source>
        <dbReference type="ARBA" id="ARBA00022692"/>
    </source>
</evidence>
<dbReference type="InterPro" id="IPR039421">
    <property type="entry name" value="Type_1_exporter"/>
</dbReference>
<comment type="subcellular location">
    <subcellularLocation>
        <location evidence="1">Cell membrane</location>
        <topology evidence="1">Multi-pass membrane protein</topology>
    </subcellularLocation>
</comment>
<dbReference type="PANTHER" id="PTHR24221">
    <property type="entry name" value="ATP-BINDING CASSETTE SUB-FAMILY B"/>
    <property type="match status" value="1"/>
</dbReference>
<sequence length="336" mass="38023">MNFTQTLSFAIQRYRSHIVIMLLLSLCSSIMGVAVLAFINTRLLQADTTYSQAIVWFVGLLLLYLLLATWAQMALTRLGHQLVYDLLTRLLKQIMDSDFRHIQTLGKGRIMASLSGDIQAISYMFVRMPELLQGGLFITAACAYLLYLSPSLFAVTLVWMAVTLMGSYITVKHVYRHLGHMRLQENDLFQQYEAALNGHKELSLNHYRAQRFYHETFAPTAQKRRHHVVWADNFHALAGNWTNVMMLGAVGFIFYLAYYQHWASIADATTIAITVLFIRTPLLAAVGAYPTVLQGKVALQALSELNLPEPSTDFFTTYAVAKRLATHPFKSSNICL</sequence>
<protein>
    <recommendedName>
        <fullName evidence="6">ABC transmembrane type-1 domain-containing protein</fullName>
    </recommendedName>
</protein>
<evidence type="ECO:0000313" key="8">
    <source>
        <dbReference type="Proteomes" id="UP000832034"/>
    </source>
</evidence>
<dbReference type="InterPro" id="IPR036640">
    <property type="entry name" value="ABC1_TM_sf"/>
</dbReference>
<evidence type="ECO:0000256" key="3">
    <source>
        <dbReference type="ARBA" id="ARBA00022989"/>
    </source>
</evidence>
<feature type="transmembrane region" description="Helical" evidence="5">
    <location>
        <begin position="20"/>
        <end position="41"/>
    </location>
</feature>
<dbReference type="Gene3D" id="1.20.1560.10">
    <property type="entry name" value="ABC transporter type 1, transmembrane domain"/>
    <property type="match status" value="1"/>
</dbReference>
<dbReference type="InterPro" id="IPR011527">
    <property type="entry name" value="ABC1_TM_dom"/>
</dbReference>
<evidence type="ECO:0000256" key="5">
    <source>
        <dbReference type="SAM" id="Phobius"/>
    </source>
</evidence>
<evidence type="ECO:0000259" key="6">
    <source>
        <dbReference type="PROSITE" id="PS50929"/>
    </source>
</evidence>
<feature type="transmembrane region" description="Helical" evidence="5">
    <location>
        <begin position="234"/>
        <end position="258"/>
    </location>
</feature>
<keyword evidence="8" id="KW-1185">Reference proteome</keyword>
<feature type="domain" description="ABC transmembrane type-1" evidence="6">
    <location>
        <begin position="18"/>
        <end position="294"/>
    </location>
</feature>
<feature type="transmembrane region" description="Helical" evidence="5">
    <location>
        <begin position="153"/>
        <end position="171"/>
    </location>
</feature>
<organism evidence="7 8">
    <name type="scientific">Vitreoscilla stercoraria</name>
    <dbReference type="NCBI Taxonomy" id="61"/>
    <lineage>
        <taxon>Bacteria</taxon>
        <taxon>Pseudomonadati</taxon>
        <taxon>Pseudomonadota</taxon>
        <taxon>Betaproteobacteria</taxon>
        <taxon>Neisseriales</taxon>
        <taxon>Neisseriaceae</taxon>
        <taxon>Vitreoscilla</taxon>
    </lineage>
</organism>
<evidence type="ECO:0000313" key="7">
    <source>
        <dbReference type="EMBL" id="UOO91389.1"/>
    </source>
</evidence>
<proteinExistence type="predicted"/>
<evidence type="ECO:0000256" key="4">
    <source>
        <dbReference type="ARBA" id="ARBA00023136"/>
    </source>
</evidence>
<feature type="transmembrane region" description="Helical" evidence="5">
    <location>
        <begin position="131"/>
        <end position="147"/>
    </location>
</feature>
<dbReference type="Pfam" id="PF00664">
    <property type="entry name" value="ABC_membrane"/>
    <property type="match status" value="1"/>
</dbReference>
<gene>
    <name evidence="7" type="ORF">LVJ81_06845</name>
</gene>
<accession>A0ABY4E6I1</accession>
<feature type="transmembrane region" description="Helical" evidence="5">
    <location>
        <begin position="53"/>
        <end position="71"/>
    </location>
</feature>
<keyword evidence="4 5" id="KW-0472">Membrane</keyword>